<dbReference type="SUPFAM" id="SSF51351">
    <property type="entry name" value="Triosephosphate isomerase (TIM)"/>
    <property type="match status" value="1"/>
</dbReference>
<feature type="active site" description="Proton acceptor" evidence="6">
    <location>
        <position position="171"/>
    </location>
</feature>
<evidence type="ECO:0000256" key="1">
    <source>
        <dbReference type="ARBA" id="ARBA00007422"/>
    </source>
</evidence>
<sequence length="254" mass="28889">MKDNQKVYIGTNWKMHKTIKEGREYCRKLKQIRADISDRIELFIIPPFTSLHPLQQELEGADIKLGAQNMHAEPYGPYTGEISPVMLEEIGVDMVELGHSERRQLFNETDDAVQKKAEAALSYNMTPLICIGETLDEKEKGVGREKLSAQLKISLEGLSYDEVQRVWIAYEPVWSIGEHGKPATPEHVEESHQFIREKLREQFGSAAADIPLLYGGSVNQQNFKEYLHVNEVDGLFIGRAAWDLSSFETILKSI</sequence>
<comment type="caution">
    <text evidence="8">The sequence shown here is derived from an EMBL/GenBank/DDBJ whole genome shotgun (WGS) entry which is preliminary data.</text>
</comment>
<dbReference type="PROSITE" id="PS51440">
    <property type="entry name" value="TIM_2"/>
    <property type="match status" value="1"/>
</dbReference>
<dbReference type="RefSeq" id="WP_380712994.1">
    <property type="nucleotide sequence ID" value="NZ_JBHUML010000002.1"/>
</dbReference>
<dbReference type="InterPro" id="IPR000652">
    <property type="entry name" value="Triosephosphate_isomerase"/>
</dbReference>
<dbReference type="EC" id="5.3.1.1" evidence="6 7"/>
<dbReference type="CDD" id="cd00311">
    <property type="entry name" value="TIM"/>
    <property type="match status" value="1"/>
</dbReference>
<evidence type="ECO:0000313" key="8">
    <source>
        <dbReference type="EMBL" id="MFD2705761.1"/>
    </source>
</evidence>
<dbReference type="Pfam" id="PF00121">
    <property type="entry name" value="TIM"/>
    <property type="match status" value="1"/>
</dbReference>
<dbReference type="NCBIfam" id="NF000722">
    <property type="entry name" value="PRK00042.2-1"/>
    <property type="match status" value="1"/>
</dbReference>
<evidence type="ECO:0000313" key="9">
    <source>
        <dbReference type="Proteomes" id="UP001597520"/>
    </source>
</evidence>
<dbReference type="PANTHER" id="PTHR21139">
    <property type="entry name" value="TRIOSEPHOSPHATE ISOMERASE"/>
    <property type="match status" value="1"/>
</dbReference>
<dbReference type="HAMAP" id="MF_00147_B">
    <property type="entry name" value="TIM_B"/>
    <property type="match status" value="1"/>
</dbReference>
<evidence type="ECO:0000256" key="6">
    <source>
        <dbReference type="HAMAP-Rule" id="MF_00147"/>
    </source>
</evidence>
<evidence type="ECO:0000256" key="5">
    <source>
        <dbReference type="ARBA" id="ARBA00023235"/>
    </source>
</evidence>
<dbReference type="GO" id="GO:0004807">
    <property type="term" value="F:triose-phosphate isomerase activity"/>
    <property type="evidence" value="ECO:0007669"/>
    <property type="project" value="UniProtKB-EC"/>
</dbReference>
<dbReference type="PANTHER" id="PTHR21139:SF42">
    <property type="entry name" value="TRIOSEPHOSPHATE ISOMERASE"/>
    <property type="match status" value="1"/>
</dbReference>
<feature type="active site" description="Electrophile" evidence="6">
    <location>
        <position position="99"/>
    </location>
</feature>
<comment type="caution">
    <text evidence="6">Lacks conserved residue(s) required for the propagation of feature annotation.</text>
</comment>
<dbReference type="NCBIfam" id="TIGR00419">
    <property type="entry name" value="tim"/>
    <property type="match status" value="1"/>
</dbReference>
<feature type="binding site" evidence="6">
    <location>
        <position position="217"/>
    </location>
    <ligand>
        <name>substrate</name>
    </ligand>
</feature>
<comment type="subcellular location">
    <subcellularLocation>
        <location evidence="6 7">Cytoplasm</location>
    </subcellularLocation>
</comment>
<comment type="function">
    <text evidence="6">Involved in the gluconeogenesis. Catalyzes stereospecifically the conversion of dihydroxyacetone phosphate (DHAP) to D-glyceraldehyde-3-phosphate (G3P).</text>
</comment>
<evidence type="ECO:0000256" key="2">
    <source>
        <dbReference type="ARBA" id="ARBA00022432"/>
    </source>
</evidence>
<feature type="binding site" evidence="6">
    <location>
        <position position="177"/>
    </location>
    <ligand>
        <name>substrate</name>
    </ligand>
</feature>
<name>A0ABW5T1A2_9BACI</name>
<proteinExistence type="inferred from homology"/>
<organism evidence="8 9">
    <name type="scientific">Salibacterium lacus</name>
    <dbReference type="NCBI Taxonomy" id="1898109"/>
    <lineage>
        <taxon>Bacteria</taxon>
        <taxon>Bacillati</taxon>
        <taxon>Bacillota</taxon>
        <taxon>Bacilli</taxon>
        <taxon>Bacillales</taxon>
        <taxon>Bacillaceae</taxon>
    </lineage>
</organism>
<keyword evidence="4 6" id="KW-0324">Glycolysis</keyword>
<dbReference type="Gene3D" id="3.20.20.70">
    <property type="entry name" value="Aldolase class I"/>
    <property type="match status" value="1"/>
</dbReference>
<keyword evidence="3 6" id="KW-0963">Cytoplasm</keyword>
<evidence type="ECO:0000256" key="7">
    <source>
        <dbReference type="RuleBase" id="RU363013"/>
    </source>
</evidence>
<dbReference type="EMBL" id="JBHUML010000002">
    <property type="protein sequence ID" value="MFD2705761.1"/>
    <property type="molecule type" value="Genomic_DNA"/>
</dbReference>
<keyword evidence="9" id="KW-1185">Reference proteome</keyword>
<dbReference type="Proteomes" id="UP001597520">
    <property type="component" value="Unassembled WGS sequence"/>
</dbReference>
<dbReference type="InterPro" id="IPR035990">
    <property type="entry name" value="TIM_sf"/>
</dbReference>
<comment type="similarity">
    <text evidence="1 6 7">Belongs to the triosephosphate isomerase family.</text>
</comment>
<keyword evidence="2 6" id="KW-0312">Gluconeogenesis</keyword>
<protein>
    <recommendedName>
        <fullName evidence="6 7">Triosephosphate isomerase</fullName>
        <shortName evidence="6">TIM</shortName>
        <shortName evidence="6">TPI</shortName>
        <ecNumber evidence="6 7">5.3.1.1</ecNumber>
    </recommendedName>
    <alternativeName>
        <fullName evidence="6">Triose-phosphate isomerase</fullName>
    </alternativeName>
</protein>
<dbReference type="InterPro" id="IPR013785">
    <property type="entry name" value="Aldolase_TIM"/>
</dbReference>
<evidence type="ECO:0000256" key="3">
    <source>
        <dbReference type="ARBA" id="ARBA00022490"/>
    </source>
</evidence>
<feature type="binding site" evidence="6">
    <location>
        <begin position="12"/>
        <end position="14"/>
    </location>
    <ligand>
        <name>substrate</name>
    </ligand>
</feature>
<keyword evidence="6" id="KW-0597">Phosphoprotein</keyword>
<gene>
    <name evidence="6" type="primary">tpiA</name>
    <name evidence="8" type="ORF">ACFSUB_09780</name>
</gene>
<comment type="pathway">
    <text evidence="6 7">Carbohydrate biosynthesis; gluconeogenesis.</text>
</comment>
<dbReference type="InterPro" id="IPR022896">
    <property type="entry name" value="TrioseP_Isoase_bac/euk"/>
</dbReference>
<comment type="catalytic activity">
    <reaction evidence="6 7">
        <text>D-glyceraldehyde 3-phosphate = dihydroxyacetone phosphate</text>
        <dbReference type="Rhea" id="RHEA:18585"/>
        <dbReference type="ChEBI" id="CHEBI:57642"/>
        <dbReference type="ChEBI" id="CHEBI:59776"/>
        <dbReference type="EC" id="5.3.1.1"/>
    </reaction>
</comment>
<feature type="modified residue" description="Phosphoserine" evidence="6">
    <location>
        <position position="217"/>
    </location>
</feature>
<comment type="subunit">
    <text evidence="6 7">Homodimer.</text>
</comment>
<comment type="pathway">
    <text evidence="6 7">Carbohydrate degradation; glycolysis; D-glyceraldehyde 3-phosphate from glycerone phosphate: step 1/1.</text>
</comment>
<accession>A0ABW5T1A2</accession>
<reference evidence="9" key="1">
    <citation type="journal article" date="2019" name="Int. J. Syst. Evol. Microbiol.">
        <title>The Global Catalogue of Microorganisms (GCM) 10K type strain sequencing project: providing services to taxonomists for standard genome sequencing and annotation.</title>
        <authorList>
            <consortium name="The Broad Institute Genomics Platform"/>
            <consortium name="The Broad Institute Genome Sequencing Center for Infectious Disease"/>
            <person name="Wu L."/>
            <person name="Ma J."/>
        </authorList>
    </citation>
    <scope>NUCLEOTIDE SEQUENCE [LARGE SCALE GENOMIC DNA]</scope>
    <source>
        <strain evidence="9">KCTC 33792</strain>
    </source>
</reference>
<evidence type="ECO:0000256" key="4">
    <source>
        <dbReference type="ARBA" id="ARBA00023152"/>
    </source>
</evidence>
<keyword evidence="5 6" id="KW-0413">Isomerase</keyword>